<protein>
    <submittedName>
        <fullName evidence="3">Internalin-A protein</fullName>
    </submittedName>
</protein>
<comment type="subcellular location">
    <subcellularLocation>
        <location evidence="1">Cell envelope</location>
    </subcellularLocation>
</comment>
<keyword evidence="2" id="KW-0732">Signal</keyword>
<dbReference type="GO" id="GO:0030313">
    <property type="term" value="C:cell envelope"/>
    <property type="evidence" value="ECO:0007669"/>
    <property type="project" value="UniProtKB-SubCell"/>
</dbReference>
<dbReference type="InterPro" id="IPR042229">
    <property type="entry name" value="Listeria/Bacterioides_rpt_sf"/>
</dbReference>
<evidence type="ECO:0000313" key="4">
    <source>
        <dbReference type="Proteomes" id="UP000005707"/>
    </source>
</evidence>
<dbReference type="AlphaFoldDB" id="U2FNU3"/>
<gene>
    <name evidence="3" type="primary">inlA</name>
    <name evidence="3" type="ORF">HLPCO_001124</name>
</gene>
<dbReference type="EMBL" id="AFNU02000003">
    <property type="protein sequence ID" value="ERJ12784.1"/>
    <property type="molecule type" value="Genomic_DNA"/>
</dbReference>
<reference evidence="3 4" key="1">
    <citation type="journal article" date="2011" name="J. Bacteriol.">
        <title>Genome sequence of Haloplasma contractile, an unusual contractile bacterium from a deep-sea anoxic brine lake.</title>
        <authorList>
            <person name="Antunes A."/>
            <person name="Alam I."/>
            <person name="El Dorry H."/>
            <person name="Siam R."/>
            <person name="Robertson A."/>
            <person name="Bajic V.B."/>
            <person name="Stingl U."/>
        </authorList>
    </citation>
    <scope>NUCLEOTIDE SEQUENCE [LARGE SCALE GENOMIC DNA]</scope>
    <source>
        <strain evidence="3 4">SSD-17B</strain>
    </source>
</reference>
<dbReference type="Pfam" id="PF09479">
    <property type="entry name" value="Flg_new"/>
    <property type="match status" value="1"/>
</dbReference>
<dbReference type="InParanoid" id="U2FNU3"/>
<name>U2FNU3_9MOLU</name>
<accession>U2FNU3</accession>
<feature type="chain" id="PRO_5004626753" evidence="2">
    <location>
        <begin position="27"/>
        <end position="440"/>
    </location>
</feature>
<dbReference type="Gene3D" id="2.60.40.4270">
    <property type="entry name" value="Listeria-Bacteroides repeat domain"/>
    <property type="match status" value="1"/>
</dbReference>
<organism evidence="3 4">
    <name type="scientific">Haloplasma contractile SSD-17B</name>
    <dbReference type="NCBI Taxonomy" id="1033810"/>
    <lineage>
        <taxon>Bacteria</taxon>
        <taxon>Bacillati</taxon>
        <taxon>Mycoplasmatota</taxon>
        <taxon>Mollicutes</taxon>
        <taxon>Haloplasmatales</taxon>
        <taxon>Haloplasmataceae</taxon>
        <taxon>Haloplasma</taxon>
    </lineage>
</organism>
<dbReference type="OrthoDB" id="1099994at2"/>
<proteinExistence type="predicted"/>
<dbReference type="Proteomes" id="UP000005707">
    <property type="component" value="Unassembled WGS sequence"/>
</dbReference>
<dbReference type="RefSeq" id="WP_008825805.1">
    <property type="nucleotide sequence ID" value="NZ_AFNU02000003.1"/>
</dbReference>
<dbReference type="STRING" id="1033810.HLPCO_001124"/>
<keyword evidence="4" id="KW-1185">Reference proteome</keyword>
<dbReference type="InterPro" id="IPR013378">
    <property type="entry name" value="InlB-like_B-rpt"/>
</dbReference>
<sequence>MKKMFLLVTVLFVFVAFICSQTTVQAKDKTKVKTDETIVYEEVSYYETVYENGKIKEQRKLNKDEYGKKVKEVKAKKLEKIKKHDETSNFDTYENDLNDTNLNHSEINSLTSSCLEFVCDTPIAPGGGEPTITFDSNGGTDVQSITQGYGTTFQEPDSPTRYGYNFEGWYKDSNLTQEYSFSTMPSSDINLYAKWEEITNTTVVTCKLHFETCQGAAQTTRSLTKLVTTVSLNPQSTTGLSVRNELTWTGSPEHSVKDFSGIGYNSAWLEPDLNSIQAETVVRYIPTNQYGYLDSTFSYIYVPETLTYSENKDVIKIDRINGLLSWDIEKVYQSYWGTTEGPTAPRIPGHDSIQEGISIVEVTYTLNSDFNLIETNSYAALKSTTIWGDYRHTYEDWNITFDGFTLRAYFDKQQAFLGVKITPTISADLSRKNDIQFNFN</sequence>
<comment type="caution">
    <text evidence="3">The sequence shown here is derived from an EMBL/GenBank/DDBJ whole genome shotgun (WGS) entry which is preliminary data.</text>
</comment>
<dbReference type="NCBIfam" id="TIGR02543">
    <property type="entry name" value="List_Bact_rpt"/>
    <property type="match status" value="1"/>
</dbReference>
<reference evidence="3 4" key="2">
    <citation type="journal article" date="2013" name="PLoS ONE">
        <title>INDIGO - INtegrated Data Warehouse of MIcrobial GenOmes with Examples from the Red Sea Extremophiles.</title>
        <authorList>
            <person name="Alam I."/>
            <person name="Antunes A."/>
            <person name="Kamau A.A."/>
            <person name="Ba Alawi W."/>
            <person name="Kalkatawi M."/>
            <person name="Stingl U."/>
            <person name="Bajic V.B."/>
        </authorList>
    </citation>
    <scope>NUCLEOTIDE SEQUENCE [LARGE SCALE GENOMIC DNA]</scope>
    <source>
        <strain evidence="3 4">SSD-17B</strain>
    </source>
</reference>
<evidence type="ECO:0000256" key="1">
    <source>
        <dbReference type="ARBA" id="ARBA00004196"/>
    </source>
</evidence>
<feature type="signal peptide" evidence="2">
    <location>
        <begin position="1"/>
        <end position="26"/>
    </location>
</feature>
<evidence type="ECO:0000256" key="2">
    <source>
        <dbReference type="SAM" id="SignalP"/>
    </source>
</evidence>
<evidence type="ECO:0000313" key="3">
    <source>
        <dbReference type="EMBL" id="ERJ12784.1"/>
    </source>
</evidence>
<dbReference type="eggNOG" id="COG3291">
    <property type="taxonomic scope" value="Bacteria"/>
</dbReference>